<dbReference type="GO" id="GO:0030246">
    <property type="term" value="F:carbohydrate binding"/>
    <property type="evidence" value="ECO:0007669"/>
    <property type="project" value="InterPro"/>
</dbReference>
<reference evidence="1 2" key="1">
    <citation type="journal article" date="2019" name="Int. J. Syst. Evol. Microbiol.">
        <title>Streptomyces cyaneochromogenes sp. nov., a blue pigment-producing actinomycete from manganese-contaminated soil.</title>
        <authorList>
            <person name="Tang X."/>
            <person name="Zhao J."/>
            <person name="Li K."/>
            <person name="Chen Z."/>
            <person name="Sun Y."/>
            <person name="Gao J."/>
        </authorList>
    </citation>
    <scope>NUCLEOTIDE SEQUENCE [LARGE SCALE GENOMIC DNA]</scope>
    <source>
        <strain evidence="1 2">MK-45</strain>
    </source>
</reference>
<evidence type="ECO:0000313" key="2">
    <source>
        <dbReference type="Proteomes" id="UP000280298"/>
    </source>
</evidence>
<dbReference type="AlphaFoldDB" id="A0A3Q9F0R7"/>
<name>A0A3Q9F0R7_9ACTN</name>
<gene>
    <name evidence="1" type="ORF">EJ357_44665</name>
</gene>
<dbReference type="GO" id="GO:0004553">
    <property type="term" value="F:hydrolase activity, hydrolyzing O-glycosyl compounds"/>
    <property type="evidence" value="ECO:0007669"/>
    <property type="project" value="InterPro"/>
</dbReference>
<organism evidence="1 2">
    <name type="scientific">Streptomyces cyaneochromogenes</name>
    <dbReference type="NCBI Taxonomy" id="2496836"/>
    <lineage>
        <taxon>Bacteria</taxon>
        <taxon>Bacillati</taxon>
        <taxon>Actinomycetota</taxon>
        <taxon>Actinomycetes</taxon>
        <taxon>Kitasatosporales</taxon>
        <taxon>Streptomycetaceae</taxon>
        <taxon>Streptomyces</taxon>
    </lineage>
</organism>
<dbReference type="InterPro" id="IPR036573">
    <property type="entry name" value="CBM_sf_5/12"/>
</dbReference>
<accession>A0A3Q9F0R7</accession>
<evidence type="ECO:0000313" key="1">
    <source>
        <dbReference type="EMBL" id="AZQ39657.1"/>
    </source>
</evidence>
<dbReference type="Proteomes" id="UP000280298">
    <property type="component" value="Chromosome"/>
</dbReference>
<protein>
    <submittedName>
        <fullName evidence="1">Uncharacterized protein</fullName>
    </submittedName>
</protein>
<dbReference type="GO" id="GO:0005975">
    <property type="term" value="P:carbohydrate metabolic process"/>
    <property type="evidence" value="ECO:0007669"/>
    <property type="project" value="InterPro"/>
</dbReference>
<dbReference type="KEGG" id="scya:EJ357_44665"/>
<dbReference type="GO" id="GO:0005576">
    <property type="term" value="C:extracellular region"/>
    <property type="evidence" value="ECO:0007669"/>
    <property type="project" value="InterPro"/>
</dbReference>
<sequence length="150" mass="16844">MRPCRKNRYATEDHARAAFDCHPRRKNEPYVIVHHTKCGGWHIVPRSEERRFTGFRFNTPASPAPTAPSRWRSRWYNAGAYAAGDAVEHDGRAWLVVVNYTMDPPGASDSWREVTTCMGEPLCAPALCGPPCHHPACPVRSLPAHHLPHA</sequence>
<keyword evidence="2" id="KW-1185">Reference proteome</keyword>
<dbReference type="EMBL" id="CP034539">
    <property type="protein sequence ID" value="AZQ39657.1"/>
    <property type="molecule type" value="Genomic_DNA"/>
</dbReference>
<dbReference type="SUPFAM" id="SSF51055">
    <property type="entry name" value="Carbohydrate binding domain"/>
    <property type="match status" value="1"/>
</dbReference>
<dbReference type="RefSeq" id="WP_126398143.1">
    <property type="nucleotide sequence ID" value="NZ_CP034539.1"/>
</dbReference>
<proteinExistence type="predicted"/>